<keyword evidence="3" id="KW-0547">Nucleotide-binding</keyword>
<dbReference type="InterPro" id="IPR027417">
    <property type="entry name" value="P-loop_NTPase"/>
</dbReference>
<evidence type="ECO:0000256" key="1">
    <source>
        <dbReference type="ARBA" id="ARBA00012906"/>
    </source>
</evidence>
<dbReference type="GO" id="GO:0006139">
    <property type="term" value="P:nucleobase-containing compound metabolic process"/>
    <property type="evidence" value="ECO:0007669"/>
    <property type="project" value="InterPro"/>
</dbReference>
<evidence type="ECO:0000313" key="9">
    <source>
        <dbReference type="EMBL" id="SVB10326.1"/>
    </source>
</evidence>
<evidence type="ECO:0000256" key="7">
    <source>
        <dbReference type="ARBA" id="ARBA00048478"/>
    </source>
</evidence>
<evidence type="ECO:0000256" key="2">
    <source>
        <dbReference type="ARBA" id="ARBA00022679"/>
    </source>
</evidence>
<dbReference type="GO" id="GO:0036431">
    <property type="term" value="F:dCMP kinase activity"/>
    <property type="evidence" value="ECO:0007669"/>
    <property type="project" value="InterPro"/>
</dbReference>
<evidence type="ECO:0000256" key="3">
    <source>
        <dbReference type="ARBA" id="ARBA00022741"/>
    </source>
</evidence>
<dbReference type="GO" id="GO:0005524">
    <property type="term" value="F:ATP binding"/>
    <property type="evidence" value="ECO:0007669"/>
    <property type="project" value="UniProtKB-KW"/>
</dbReference>
<dbReference type="EC" id="2.7.4.25" evidence="1"/>
<dbReference type="Gene3D" id="3.40.50.300">
    <property type="entry name" value="P-loop containing nucleotide triphosphate hydrolases"/>
    <property type="match status" value="1"/>
</dbReference>
<keyword evidence="5" id="KW-0067">ATP-binding</keyword>
<accession>A0A382B977</accession>
<comment type="catalytic activity">
    <reaction evidence="7">
        <text>CMP + ATP = CDP + ADP</text>
        <dbReference type="Rhea" id="RHEA:11600"/>
        <dbReference type="ChEBI" id="CHEBI:30616"/>
        <dbReference type="ChEBI" id="CHEBI:58069"/>
        <dbReference type="ChEBI" id="CHEBI:60377"/>
        <dbReference type="ChEBI" id="CHEBI:456216"/>
        <dbReference type="EC" id="2.7.4.25"/>
    </reaction>
</comment>
<keyword evidence="4" id="KW-0418">Kinase</keyword>
<dbReference type="Pfam" id="PF02224">
    <property type="entry name" value="Cytidylate_kin"/>
    <property type="match status" value="1"/>
</dbReference>
<name>A0A382B977_9ZZZZ</name>
<reference evidence="9" key="1">
    <citation type="submission" date="2018-05" db="EMBL/GenBank/DDBJ databases">
        <authorList>
            <person name="Lanie J.A."/>
            <person name="Ng W.-L."/>
            <person name="Kazmierczak K.M."/>
            <person name="Andrzejewski T.M."/>
            <person name="Davidsen T.M."/>
            <person name="Wayne K.J."/>
            <person name="Tettelin H."/>
            <person name="Glass J.I."/>
            <person name="Rusch D."/>
            <person name="Podicherti R."/>
            <person name="Tsui H.-C.T."/>
            <person name="Winkler M.E."/>
        </authorList>
    </citation>
    <scope>NUCLEOTIDE SEQUENCE</scope>
</reference>
<dbReference type="InterPro" id="IPR011994">
    <property type="entry name" value="Cytidylate_kinase_dom"/>
</dbReference>
<evidence type="ECO:0000256" key="5">
    <source>
        <dbReference type="ARBA" id="ARBA00022840"/>
    </source>
</evidence>
<sequence>VVAAGIRRRDAADSGRKVSPLVEADGSVILDTSDLTVDEVVEAIVALLP</sequence>
<protein>
    <recommendedName>
        <fullName evidence="1">(d)CMP kinase</fullName>
        <ecNumber evidence="1">2.7.4.25</ecNumber>
    </recommendedName>
</protein>
<feature type="non-terminal residue" evidence="9">
    <location>
        <position position="1"/>
    </location>
</feature>
<evidence type="ECO:0000256" key="4">
    <source>
        <dbReference type="ARBA" id="ARBA00022777"/>
    </source>
</evidence>
<dbReference type="AlphaFoldDB" id="A0A382B977"/>
<organism evidence="9">
    <name type="scientific">marine metagenome</name>
    <dbReference type="NCBI Taxonomy" id="408172"/>
    <lineage>
        <taxon>unclassified sequences</taxon>
        <taxon>metagenomes</taxon>
        <taxon>ecological metagenomes</taxon>
    </lineage>
</organism>
<feature type="domain" description="Cytidylate kinase" evidence="8">
    <location>
        <begin position="3"/>
        <end position="47"/>
    </location>
</feature>
<proteinExistence type="predicted"/>
<evidence type="ECO:0000259" key="8">
    <source>
        <dbReference type="Pfam" id="PF02224"/>
    </source>
</evidence>
<comment type="catalytic activity">
    <reaction evidence="6">
        <text>dCMP + ATP = dCDP + ADP</text>
        <dbReference type="Rhea" id="RHEA:25094"/>
        <dbReference type="ChEBI" id="CHEBI:30616"/>
        <dbReference type="ChEBI" id="CHEBI:57566"/>
        <dbReference type="ChEBI" id="CHEBI:58593"/>
        <dbReference type="ChEBI" id="CHEBI:456216"/>
        <dbReference type="EC" id="2.7.4.25"/>
    </reaction>
</comment>
<dbReference type="EMBL" id="UINC01028762">
    <property type="protein sequence ID" value="SVB10326.1"/>
    <property type="molecule type" value="Genomic_DNA"/>
</dbReference>
<evidence type="ECO:0000256" key="6">
    <source>
        <dbReference type="ARBA" id="ARBA00047615"/>
    </source>
</evidence>
<keyword evidence="2" id="KW-0808">Transferase</keyword>
<gene>
    <name evidence="9" type="ORF">METZ01_LOCUS163180</name>
</gene>